<evidence type="ECO:0000313" key="1">
    <source>
        <dbReference type="EMBL" id="ASB41128.1"/>
    </source>
</evidence>
<dbReference type="Proteomes" id="UP000196710">
    <property type="component" value="Chromosome"/>
</dbReference>
<protein>
    <recommendedName>
        <fullName evidence="3">ParB/Sulfiredoxin domain-containing protein</fullName>
    </recommendedName>
</protein>
<sequence length="271" mass="31007">MLKNNIEHNGQGILDRFSNPGKIQLIYSKHLHSGLPYQRPVRQAHVNRLIRKWDPKYLTPIEVSYRDGKYNIVNGQHRLAAMRRMNGGEDLVARCLVYTGMTYEQEAAMYYLLDKTSGHLKLANAIKALLESGTDPEIIDIRQRIEREGFTWALDKPTGVAYEIKPVRAVIGAYQKLGGPGFSRMLGLMAGTWHGTQTSLKSDMISGMTLFLKTHENELTDHEFIRRLSETDPAEIAQLTHVDRPAVRYARLIRKKYNEQGAKMLPDRFKK</sequence>
<keyword evidence="2" id="KW-1185">Reference proteome</keyword>
<dbReference type="SUPFAM" id="SSF110849">
    <property type="entry name" value="ParB/Sulfiredoxin"/>
    <property type="match status" value="1"/>
</dbReference>
<organism evidence="1 2">
    <name type="scientific">Acutalibacter muris</name>
    <dbReference type="NCBI Taxonomy" id="1796620"/>
    <lineage>
        <taxon>Bacteria</taxon>
        <taxon>Bacillati</taxon>
        <taxon>Bacillota</taxon>
        <taxon>Clostridia</taxon>
        <taxon>Eubacteriales</taxon>
        <taxon>Acutalibacteraceae</taxon>
        <taxon>Acutalibacter</taxon>
    </lineage>
</organism>
<accession>A0ABM6L6P2</accession>
<evidence type="ECO:0000313" key="2">
    <source>
        <dbReference type="Proteomes" id="UP000196710"/>
    </source>
</evidence>
<gene>
    <name evidence="1" type="ORF">ADH66_10960</name>
</gene>
<dbReference type="Pfam" id="PF20188">
    <property type="entry name" value="DUF6551"/>
    <property type="match status" value="1"/>
</dbReference>
<proteinExistence type="predicted"/>
<name>A0ABM6L6P2_9FIRM</name>
<dbReference type="InterPro" id="IPR036086">
    <property type="entry name" value="ParB/Sulfiredoxin_sf"/>
</dbReference>
<reference evidence="2" key="1">
    <citation type="submission" date="2017-05" db="EMBL/GenBank/DDBJ databases">
        <title>Improved OligoMM genomes.</title>
        <authorList>
            <person name="Garzetti D."/>
        </authorList>
    </citation>
    <scope>NUCLEOTIDE SEQUENCE [LARGE SCALE GENOMIC DNA]</scope>
    <source>
        <strain evidence="2">KB18</strain>
    </source>
</reference>
<dbReference type="InterPro" id="IPR046681">
    <property type="entry name" value="DUF6551"/>
</dbReference>
<dbReference type="EMBL" id="CP021422">
    <property type="protein sequence ID" value="ASB41128.1"/>
    <property type="molecule type" value="Genomic_DNA"/>
</dbReference>
<evidence type="ECO:0008006" key="3">
    <source>
        <dbReference type="Google" id="ProtNLM"/>
    </source>
</evidence>